<keyword evidence="2" id="KW-1185">Reference proteome</keyword>
<dbReference type="SUPFAM" id="SSF52540">
    <property type="entry name" value="P-loop containing nucleoside triphosphate hydrolases"/>
    <property type="match status" value="1"/>
</dbReference>
<dbReference type="Gene3D" id="3.40.50.300">
    <property type="entry name" value="P-loop containing nucleotide triphosphate hydrolases"/>
    <property type="match status" value="1"/>
</dbReference>
<proteinExistence type="predicted"/>
<dbReference type="InterPro" id="IPR027417">
    <property type="entry name" value="P-loop_NTPase"/>
</dbReference>
<accession>A0A5N6LDJ9</accession>
<dbReference type="InterPro" id="IPR044974">
    <property type="entry name" value="Disease_R_plants"/>
</dbReference>
<dbReference type="PANTHER" id="PTHR11017">
    <property type="entry name" value="LEUCINE-RICH REPEAT-CONTAINING PROTEIN"/>
    <property type="match status" value="1"/>
</dbReference>
<gene>
    <name evidence="1" type="ORF">E3N88_43899</name>
</gene>
<dbReference type="AlphaFoldDB" id="A0A5N6LDJ9"/>
<comment type="caution">
    <text evidence="1">The sequence shown here is derived from an EMBL/GenBank/DDBJ whole genome shotgun (WGS) entry which is preliminary data.</text>
</comment>
<evidence type="ECO:0000313" key="1">
    <source>
        <dbReference type="EMBL" id="KAD0670009.1"/>
    </source>
</evidence>
<dbReference type="SUPFAM" id="SSF52047">
    <property type="entry name" value="RNI-like"/>
    <property type="match status" value="1"/>
</dbReference>
<dbReference type="PANTHER" id="PTHR11017:SF577">
    <property type="entry name" value="DISEASE RESISTANCE PROTEIN (TIR-NBS-LRR CLASS), PUTATIVE-RELATED"/>
    <property type="match status" value="1"/>
</dbReference>
<protein>
    <recommendedName>
        <fullName evidence="3">NB-ARC domain-containing protein</fullName>
    </recommendedName>
</protein>
<dbReference type="Gene3D" id="3.80.10.10">
    <property type="entry name" value="Ribonuclease Inhibitor"/>
    <property type="match status" value="1"/>
</dbReference>
<dbReference type="EMBL" id="SZYD01001488">
    <property type="protein sequence ID" value="KAD0670009.1"/>
    <property type="molecule type" value="Genomic_DNA"/>
</dbReference>
<dbReference type="InterPro" id="IPR032675">
    <property type="entry name" value="LRR_dom_sf"/>
</dbReference>
<dbReference type="Proteomes" id="UP000326396">
    <property type="component" value="Unassembled WGS sequence"/>
</dbReference>
<reference evidence="1 2" key="1">
    <citation type="submission" date="2019-05" db="EMBL/GenBank/DDBJ databases">
        <title>Mikania micrantha, genome provides insights into the molecular mechanism of rapid growth.</title>
        <authorList>
            <person name="Liu B."/>
        </authorList>
    </citation>
    <scope>NUCLEOTIDE SEQUENCE [LARGE SCALE GENOMIC DNA]</scope>
    <source>
        <strain evidence="1">NLD-2019</strain>
        <tissue evidence="1">Leaf</tissue>
    </source>
</reference>
<sequence>MGRDIVRRLHPRKPNRLSRLWVKREIENILYNDLGTEDTKSMNMRYLGIHPAIVMTGLRKMKKIIFLSVLKMLKFVDLSYSKLRTFDLGMTRNLETLDLRSCIDLVELQIPSALPMLKDLNLSGSKIDEDLVGTLPVKECSSFLEIDSEDDVRMIGICGMGDDVDDISQLEALAGNPNWFKPGSRIIITTRDRQVLKAHEFMMTIFIASVLLSEEEALVSFNN</sequence>
<name>A0A5N6LDJ9_9ASTR</name>
<evidence type="ECO:0000313" key="2">
    <source>
        <dbReference type="Proteomes" id="UP000326396"/>
    </source>
</evidence>
<organism evidence="1 2">
    <name type="scientific">Mikania micrantha</name>
    <name type="common">bitter vine</name>
    <dbReference type="NCBI Taxonomy" id="192012"/>
    <lineage>
        <taxon>Eukaryota</taxon>
        <taxon>Viridiplantae</taxon>
        <taxon>Streptophyta</taxon>
        <taxon>Embryophyta</taxon>
        <taxon>Tracheophyta</taxon>
        <taxon>Spermatophyta</taxon>
        <taxon>Magnoliopsida</taxon>
        <taxon>eudicotyledons</taxon>
        <taxon>Gunneridae</taxon>
        <taxon>Pentapetalae</taxon>
        <taxon>asterids</taxon>
        <taxon>campanulids</taxon>
        <taxon>Asterales</taxon>
        <taxon>Asteraceae</taxon>
        <taxon>Asteroideae</taxon>
        <taxon>Heliantheae alliance</taxon>
        <taxon>Eupatorieae</taxon>
        <taxon>Mikania</taxon>
    </lineage>
</organism>
<dbReference type="OrthoDB" id="1166264at2759"/>
<evidence type="ECO:0008006" key="3">
    <source>
        <dbReference type="Google" id="ProtNLM"/>
    </source>
</evidence>
<dbReference type="GO" id="GO:0006952">
    <property type="term" value="P:defense response"/>
    <property type="evidence" value="ECO:0007669"/>
    <property type="project" value="InterPro"/>
</dbReference>